<gene>
    <name evidence="4" type="ORF">WOLCODRAFT_167673</name>
</gene>
<dbReference type="EMBL" id="KB467943">
    <property type="protein sequence ID" value="PCH38877.1"/>
    <property type="molecule type" value="Genomic_DNA"/>
</dbReference>
<feature type="domain" description="C2H2-type" evidence="3">
    <location>
        <begin position="605"/>
        <end position="633"/>
    </location>
</feature>
<feature type="compositionally biased region" description="Basic residues" evidence="2">
    <location>
        <begin position="555"/>
        <end position="570"/>
    </location>
</feature>
<feature type="compositionally biased region" description="Acidic residues" evidence="2">
    <location>
        <begin position="517"/>
        <end position="529"/>
    </location>
</feature>
<feature type="region of interest" description="Disordered" evidence="2">
    <location>
        <begin position="339"/>
        <end position="456"/>
    </location>
</feature>
<keyword evidence="1" id="KW-0479">Metal-binding</keyword>
<evidence type="ECO:0000313" key="5">
    <source>
        <dbReference type="Proteomes" id="UP000218811"/>
    </source>
</evidence>
<dbReference type="Proteomes" id="UP000218811">
    <property type="component" value="Unassembled WGS sequence"/>
</dbReference>
<dbReference type="STRING" id="742152.A0A2H3JS73"/>
<evidence type="ECO:0000256" key="2">
    <source>
        <dbReference type="SAM" id="MobiDB-lite"/>
    </source>
</evidence>
<dbReference type="InterPro" id="IPR057688">
    <property type="entry name" value="DUF7928"/>
</dbReference>
<sequence>MSPSSLDSTLCAAYSQLKGCGFSDVAVCLQGDNGHIHTYTHQNGSTFRNAISLLNACAAIKSRSPAIQAILAELHTEDVRTSSFMTIPIVSSLPSTNSSQGAALVRDEGALVVWADSVDSVLSTCRELEHRLRHIANHCRCTQVTDLPPKKRHTTLEDSFLFGSGDAFDFDAWFAPGSTLAPLNELSDLHNVHSQDLFSIAPCPPLDSIFGPEYSTLGLQEFQYENDVAPSPVWEASPASSSGSSLFMYTPPETLSLPQPEAISPALTLLSPLTVSPALFAPVPMPAAVSPAAISPAIVSPALFAPMEIEPTPTPAPAPAPPMITIDAAQIMEPVVQHATPALPPTPLPAASQPETANPHLLQPTPWVPQGSRSPAVQTIALSAEAPAPQTPAPAAEPVLPSAQRKRGRPKGSGITKRAALPPSPSPPPPTTSSAQQLALCPLPGRPSAHTKRAAPNYFPSLPVALASPYAAETRVVGQKAKRAAPEAEQPACAPQPEFAQGSSRDSLLVEIDLFGEESEDEDEDDEYVDYSAPSPSPPKRPRQDGPASCSPAPKKPRRQRKAGQPKRRHSCENCHRTFGRRTDLKRHRMASRCGTESGTAVVGQKCRWCNQVFNRTDAAVRHERSVHKDEMHE</sequence>
<organism evidence="4 5">
    <name type="scientific">Wolfiporia cocos (strain MD-104)</name>
    <name type="common">Brown rot fungus</name>
    <dbReference type="NCBI Taxonomy" id="742152"/>
    <lineage>
        <taxon>Eukaryota</taxon>
        <taxon>Fungi</taxon>
        <taxon>Dikarya</taxon>
        <taxon>Basidiomycota</taxon>
        <taxon>Agaricomycotina</taxon>
        <taxon>Agaricomycetes</taxon>
        <taxon>Polyporales</taxon>
        <taxon>Phaeolaceae</taxon>
        <taxon>Wolfiporia</taxon>
    </lineage>
</organism>
<dbReference type="PROSITE" id="PS50157">
    <property type="entry name" value="ZINC_FINGER_C2H2_2"/>
    <property type="match status" value="2"/>
</dbReference>
<feature type="region of interest" description="Disordered" evidence="2">
    <location>
        <begin position="517"/>
        <end position="573"/>
    </location>
</feature>
<accession>A0A2H3JS73</accession>
<name>A0A2H3JS73_WOLCO</name>
<evidence type="ECO:0000313" key="4">
    <source>
        <dbReference type="EMBL" id="PCH38877.1"/>
    </source>
</evidence>
<dbReference type="SMART" id="SM00355">
    <property type="entry name" value="ZnF_C2H2"/>
    <property type="match status" value="2"/>
</dbReference>
<keyword evidence="5" id="KW-1185">Reference proteome</keyword>
<feature type="domain" description="C2H2-type" evidence="3">
    <location>
        <begin position="570"/>
        <end position="598"/>
    </location>
</feature>
<dbReference type="OMA" id="ILEHRIH"/>
<feature type="compositionally biased region" description="Low complexity" evidence="2">
    <location>
        <begin position="384"/>
        <end position="398"/>
    </location>
</feature>
<evidence type="ECO:0000256" key="1">
    <source>
        <dbReference type="PROSITE-ProRule" id="PRU00042"/>
    </source>
</evidence>
<protein>
    <recommendedName>
        <fullName evidence="3">C2H2-type domain-containing protein</fullName>
    </recommendedName>
</protein>
<dbReference type="GO" id="GO:0008270">
    <property type="term" value="F:zinc ion binding"/>
    <property type="evidence" value="ECO:0007669"/>
    <property type="project" value="UniProtKB-KW"/>
</dbReference>
<dbReference type="PROSITE" id="PS00028">
    <property type="entry name" value="ZINC_FINGER_C2H2_1"/>
    <property type="match status" value="1"/>
</dbReference>
<dbReference type="Gene3D" id="3.30.160.60">
    <property type="entry name" value="Classic Zinc Finger"/>
    <property type="match status" value="1"/>
</dbReference>
<keyword evidence="1" id="KW-0862">Zinc</keyword>
<feature type="compositionally biased region" description="Low complexity" evidence="2">
    <location>
        <begin position="487"/>
        <end position="501"/>
    </location>
</feature>
<dbReference type="PRINTS" id="PR01217">
    <property type="entry name" value="PRICHEXTENSN"/>
</dbReference>
<feature type="compositionally biased region" description="Pro residues" evidence="2">
    <location>
        <begin position="422"/>
        <end position="431"/>
    </location>
</feature>
<dbReference type="Pfam" id="PF25550">
    <property type="entry name" value="DUF7928"/>
    <property type="match status" value="1"/>
</dbReference>
<reference evidence="4 5" key="1">
    <citation type="journal article" date="2012" name="Science">
        <title>The Paleozoic origin of enzymatic lignin decomposition reconstructed from 31 fungal genomes.</title>
        <authorList>
            <person name="Floudas D."/>
            <person name="Binder M."/>
            <person name="Riley R."/>
            <person name="Barry K."/>
            <person name="Blanchette R.A."/>
            <person name="Henrissat B."/>
            <person name="Martinez A.T."/>
            <person name="Otillar R."/>
            <person name="Spatafora J.W."/>
            <person name="Yadav J.S."/>
            <person name="Aerts A."/>
            <person name="Benoit I."/>
            <person name="Boyd A."/>
            <person name="Carlson A."/>
            <person name="Copeland A."/>
            <person name="Coutinho P.M."/>
            <person name="de Vries R.P."/>
            <person name="Ferreira P."/>
            <person name="Findley K."/>
            <person name="Foster B."/>
            <person name="Gaskell J."/>
            <person name="Glotzer D."/>
            <person name="Gorecki P."/>
            <person name="Heitman J."/>
            <person name="Hesse C."/>
            <person name="Hori C."/>
            <person name="Igarashi K."/>
            <person name="Jurgens J.A."/>
            <person name="Kallen N."/>
            <person name="Kersten P."/>
            <person name="Kohler A."/>
            <person name="Kuees U."/>
            <person name="Kumar T.K.A."/>
            <person name="Kuo A."/>
            <person name="LaButti K."/>
            <person name="Larrondo L.F."/>
            <person name="Lindquist E."/>
            <person name="Ling A."/>
            <person name="Lombard V."/>
            <person name="Lucas S."/>
            <person name="Lundell T."/>
            <person name="Martin R."/>
            <person name="McLaughlin D.J."/>
            <person name="Morgenstern I."/>
            <person name="Morin E."/>
            <person name="Murat C."/>
            <person name="Nagy L.G."/>
            <person name="Nolan M."/>
            <person name="Ohm R.A."/>
            <person name="Patyshakuliyeva A."/>
            <person name="Rokas A."/>
            <person name="Ruiz-Duenas F.J."/>
            <person name="Sabat G."/>
            <person name="Salamov A."/>
            <person name="Samejima M."/>
            <person name="Schmutz J."/>
            <person name="Slot J.C."/>
            <person name="St John F."/>
            <person name="Stenlid J."/>
            <person name="Sun H."/>
            <person name="Sun S."/>
            <person name="Syed K."/>
            <person name="Tsang A."/>
            <person name="Wiebenga A."/>
            <person name="Young D."/>
            <person name="Pisabarro A."/>
            <person name="Eastwood D.C."/>
            <person name="Martin F."/>
            <person name="Cullen D."/>
            <person name="Grigoriev I.V."/>
            <person name="Hibbett D.S."/>
        </authorList>
    </citation>
    <scope>NUCLEOTIDE SEQUENCE [LARGE SCALE GENOMIC DNA]</scope>
    <source>
        <strain evidence="4 5">MD-104</strain>
    </source>
</reference>
<proteinExistence type="predicted"/>
<keyword evidence="1" id="KW-0863">Zinc-finger</keyword>
<dbReference type="OrthoDB" id="2804529at2759"/>
<feature type="compositionally biased region" description="Polar residues" evidence="2">
    <location>
        <begin position="371"/>
        <end position="381"/>
    </location>
</feature>
<feature type="region of interest" description="Disordered" evidence="2">
    <location>
        <begin position="481"/>
        <end position="505"/>
    </location>
</feature>
<dbReference type="InterPro" id="IPR013087">
    <property type="entry name" value="Znf_C2H2_type"/>
</dbReference>
<dbReference type="AlphaFoldDB" id="A0A2H3JS73"/>
<evidence type="ECO:0000259" key="3">
    <source>
        <dbReference type="PROSITE" id="PS50157"/>
    </source>
</evidence>